<dbReference type="EMBL" id="JBJUIK010000001">
    <property type="protein sequence ID" value="KAL3538854.1"/>
    <property type="molecule type" value="Genomic_DNA"/>
</dbReference>
<evidence type="ECO:0000313" key="6">
    <source>
        <dbReference type="EMBL" id="KAL3538854.1"/>
    </source>
</evidence>
<dbReference type="NCBIfam" id="TIGR01627">
    <property type="entry name" value="A_thal_3515"/>
    <property type="match status" value="1"/>
</dbReference>
<organism evidence="6 7">
    <name type="scientific">Cinchona calisaya</name>
    <dbReference type="NCBI Taxonomy" id="153742"/>
    <lineage>
        <taxon>Eukaryota</taxon>
        <taxon>Viridiplantae</taxon>
        <taxon>Streptophyta</taxon>
        <taxon>Embryophyta</taxon>
        <taxon>Tracheophyta</taxon>
        <taxon>Spermatophyta</taxon>
        <taxon>Magnoliopsida</taxon>
        <taxon>eudicotyledons</taxon>
        <taxon>Gunneridae</taxon>
        <taxon>Pentapetalae</taxon>
        <taxon>asterids</taxon>
        <taxon>lamiids</taxon>
        <taxon>Gentianales</taxon>
        <taxon>Rubiaceae</taxon>
        <taxon>Cinchonoideae</taxon>
        <taxon>Cinchoneae</taxon>
        <taxon>Cinchona</taxon>
    </lineage>
</organism>
<dbReference type="GO" id="GO:0000139">
    <property type="term" value="C:Golgi membrane"/>
    <property type="evidence" value="ECO:0007669"/>
    <property type="project" value="UniProtKB-SubCell"/>
</dbReference>
<dbReference type="Pfam" id="PF21729">
    <property type="entry name" value="IRX15_IRX15L_GXM"/>
    <property type="match status" value="1"/>
</dbReference>
<sequence length="324" mass="36306">MKSSNTKLILVHPSSLHKQLASHRVWFLVFISFFTLAFTLTLITTKETITAAASSAGTFSSTTFAGKSPLPRQVFDALVHYASVNTSTVNSRMSAAELGAIAAVLRRCNSHSTTPCNFLVFGLTHETLLWSSLNYKGRTVFVGDNDYFVSRFEQKHPEIEAYDVQFTTKVSELYELLKYSKEQIKKECRPVQNLLFTDCKLAINDLPNNIYDAVWDVILIDGPTGFLPTAPGRMSAIFTAGVLARSKRGNTDVFVHEFDREVERVSSQEFLCKENLVATVDTLGHFVVGEMDSKRFEFCRNFEEISSTSSPSSTKITNLLKHRL</sequence>
<evidence type="ECO:0008006" key="8">
    <source>
        <dbReference type="Google" id="ProtNLM"/>
    </source>
</evidence>
<dbReference type="PANTHER" id="PTHR31444">
    <property type="entry name" value="OS11G0490100 PROTEIN"/>
    <property type="match status" value="1"/>
</dbReference>
<evidence type="ECO:0000256" key="5">
    <source>
        <dbReference type="SAM" id="Phobius"/>
    </source>
</evidence>
<keyword evidence="7" id="KW-1185">Reference proteome</keyword>
<dbReference type="GO" id="GO:0071554">
    <property type="term" value="P:cell wall organization or biogenesis"/>
    <property type="evidence" value="ECO:0007669"/>
    <property type="project" value="UniProtKB-ARBA"/>
</dbReference>
<proteinExistence type="predicted"/>
<comment type="subcellular location">
    <subcellularLocation>
        <location evidence="1">Golgi apparatus membrane</location>
        <topology evidence="1">Single-pass membrane protein</topology>
    </subcellularLocation>
</comment>
<keyword evidence="4 5" id="KW-0472">Membrane</keyword>
<evidence type="ECO:0000256" key="2">
    <source>
        <dbReference type="ARBA" id="ARBA00022692"/>
    </source>
</evidence>
<evidence type="ECO:0000256" key="3">
    <source>
        <dbReference type="ARBA" id="ARBA00022989"/>
    </source>
</evidence>
<name>A0ABD3B5X8_9GENT</name>
<gene>
    <name evidence="6" type="ORF">ACH5RR_002220</name>
</gene>
<evidence type="ECO:0000256" key="4">
    <source>
        <dbReference type="ARBA" id="ARBA00023136"/>
    </source>
</evidence>
<keyword evidence="3 5" id="KW-1133">Transmembrane helix</keyword>
<reference evidence="6 7" key="1">
    <citation type="submission" date="2024-11" db="EMBL/GenBank/DDBJ databases">
        <title>A near-complete genome assembly of Cinchona calisaya.</title>
        <authorList>
            <person name="Lian D.C."/>
            <person name="Zhao X.W."/>
            <person name="Wei L."/>
        </authorList>
    </citation>
    <scope>NUCLEOTIDE SEQUENCE [LARGE SCALE GENOMIC DNA]</scope>
    <source>
        <tissue evidence="6">Nenye</tissue>
    </source>
</reference>
<comment type="caution">
    <text evidence="6">The sequence shown here is derived from an EMBL/GenBank/DDBJ whole genome shotgun (WGS) entry which is preliminary data.</text>
</comment>
<feature type="transmembrane region" description="Helical" evidence="5">
    <location>
        <begin position="25"/>
        <end position="43"/>
    </location>
</feature>
<evidence type="ECO:0000313" key="7">
    <source>
        <dbReference type="Proteomes" id="UP001630127"/>
    </source>
</evidence>
<keyword evidence="2 5" id="KW-0812">Transmembrane</keyword>
<accession>A0ABD3B5X8</accession>
<protein>
    <recommendedName>
        <fullName evidence="8">Polysaccharide biosynthesis domain-containing protein</fullName>
    </recommendedName>
</protein>
<dbReference type="Proteomes" id="UP001630127">
    <property type="component" value="Unassembled WGS sequence"/>
</dbReference>
<dbReference type="AlphaFoldDB" id="A0ABD3B5X8"/>
<evidence type="ECO:0000256" key="1">
    <source>
        <dbReference type="ARBA" id="ARBA00004194"/>
    </source>
</evidence>
<dbReference type="InterPro" id="IPR006514">
    <property type="entry name" value="IRX15/GXM/AGM"/>
</dbReference>